<accession>D3PJG1</accession>
<organism evidence="2">
    <name type="scientific">Lepeophtheirus salmonis</name>
    <name type="common">Salmon louse</name>
    <name type="synonym">Caligus salmonis</name>
    <dbReference type="NCBI Taxonomy" id="72036"/>
    <lineage>
        <taxon>Eukaryota</taxon>
        <taxon>Metazoa</taxon>
        <taxon>Ecdysozoa</taxon>
        <taxon>Arthropoda</taxon>
        <taxon>Crustacea</taxon>
        <taxon>Multicrustacea</taxon>
        <taxon>Hexanauplia</taxon>
        <taxon>Copepoda</taxon>
        <taxon>Siphonostomatoida</taxon>
        <taxon>Caligidae</taxon>
        <taxon>Lepeophtheirus</taxon>
    </lineage>
</organism>
<reference evidence="3" key="2">
    <citation type="submission" date="2014-05" db="EMBL/GenBank/DDBJ databases">
        <authorList>
            <person name="Chronopoulou M."/>
        </authorList>
    </citation>
    <scope>NUCLEOTIDE SEQUENCE</scope>
    <source>
        <tissue evidence="3">Whole organism</tissue>
    </source>
</reference>
<proteinExistence type="evidence at transcript level"/>
<evidence type="ECO:0000256" key="1">
    <source>
        <dbReference type="SAM" id="MobiDB-lite"/>
    </source>
</evidence>
<evidence type="ECO:0000313" key="3">
    <source>
        <dbReference type="EMBL" id="CDW21563.1"/>
    </source>
</evidence>
<feature type="compositionally biased region" description="Polar residues" evidence="1">
    <location>
        <begin position="1"/>
        <end position="19"/>
    </location>
</feature>
<feature type="region of interest" description="Disordered" evidence="1">
    <location>
        <begin position="1"/>
        <end position="23"/>
    </location>
</feature>
<name>D3PJG1_LEPSM</name>
<dbReference type="EMBL" id="HACA01004203">
    <property type="protein sequence ID" value="CDW21564.1"/>
    <property type="molecule type" value="Transcribed_RNA"/>
</dbReference>
<dbReference type="InterPro" id="IPR029393">
    <property type="entry name" value="FUS1"/>
</dbReference>
<protein>
    <submittedName>
        <fullName evidence="2 3">Tumor suppressor candidate 2</fullName>
    </submittedName>
</protein>
<dbReference type="Pfam" id="PF15000">
    <property type="entry name" value="TUSC2"/>
    <property type="match status" value="1"/>
</dbReference>
<evidence type="ECO:0000313" key="2">
    <source>
        <dbReference type="EMBL" id="ADD38697.1"/>
    </source>
</evidence>
<dbReference type="AlphaFoldDB" id="D3PJG1"/>
<dbReference type="OMA" id="FPVILWE"/>
<dbReference type="EMBL" id="HACA01004202">
    <property type="protein sequence ID" value="CDW21563.1"/>
    <property type="molecule type" value="Transcribed_RNA"/>
</dbReference>
<dbReference type="PANTHER" id="PTHR15453:SF8">
    <property type="entry name" value="TUMOR SUPPRESSOR CANDIDATE 2"/>
    <property type="match status" value="1"/>
</dbReference>
<dbReference type="GO" id="GO:0051881">
    <property type="term" value="P:regulation of mitochondrial membrane potential"/>
    <property type="evidence" value="ECO:0007669"/>
    <property type="project" value="TreeGrafter"/>
</dbReference>
<gene>
    <name evidence="2" type="primary">TUSC2</name>
</gene>
<dbReference type="GO" id="GO:0005739">
    <property type="term" value="C:mitochondrion"/>
    <property type="evidence" value="ECO:0007669"/>
    <property type="project" value="TreeGrafter"/>
</dbReference>
<reference evidence="2" key="1">
    <citation type="submission" date="2010-03" db="EMBL/GenBank/DDBJ databases">
        <title>Atlantic Lepeophtheirus salmonis ESTs and full-length cDNAs.</title>
        <authorList>
            <person name="Yasuike M."/>
            <person name="von Schalburg K."/>
            <person name="Cooper G."/>
            <person name="Leong J."/>
            <person name="Nilsen F."/>
            <person name="Jones S.R.M."/>
            <person name="Koop B.F."/>
        </authorList>
    </citation>
    <scope>NUCLEOTIDE SEQUENCE</scope>
    <source>
        <strain evidence="2">Atlantic form</strain>
        <tissue evidence="2">Mixed tissue</tissue>
    </source>
</reference>
<dbReference type="OrthoDB" id="9025707at2759"/>
<sequence length="97" mass="10989">MGQSGSKTVSKDSAPSDQESGIPVKKFKATPLVYSRRGSRYFDQDGDLAHEFYEEVVSRDGERSMQKVKKRLLTPEGEVNYAIPCIHTDYPLIMFQD</sequence>
<dbReference type="EMBL" id="BT121767">
    <property type="protein sequence ID" value="ADD38697.1"/>
    <property type="molecule type" value="mRNA"/>
</dbReference>
<dbReference type="PANTHER" id="PTHR15453">
    <property type="entry name" value="TUMOR SUPPRESSOR CANDIDATE 2"/>
    <property type="match status" value="1"/>
</dbReference>